<dbReference type="AlphaFoldDB" id="A0A5C5VFM1"/>
<reference evidence="2 3" key="1">
    <citation type="submission" date="2019-02" db="EMBL/GenBank/DDBJ databases">
        <title>Deep-cultivation of Planctomycetes and their phenomic and genomic characterization uncovers novel biology.</title>
        <authorList>
            <person name="Wiegand S."/>
            <person name="Jogler M."/>
            <person name="Boedeker C."/>
            <person name="Pinto D."/>
            <person name="Vollmers J."/>
            <person name="Rivas-Marin E."/>
            <person name="Kohn T."/>
            <person name="Peeters S.H."/>
            <person name="Heuer A."/>
            <person name="Rast P."/>
            <person name="Oberbeckmann S."/>
            <person name="Bunk B."/>
            <person name="Jeske O."/>
            <person name="Meyerdierks A."/>
            <person name="Storesund J.E."/>
            <person name="Kallscheuer N."/>
            <person name="Luecker S."/>
            <person name="Lage O.M."/>
            <person name="Pohl T."/>
            <person name="Merkel B.J."/>
            <person name="Hornburger P."/>
            <person name="Mueller R.-W."/>
            <person name="Bruemmer F."/>
            <person name="Labrenz M."/>
            <person name="Spormann A.M."/>
            <person name="Op Den Camp H."/>
            <person name="Overmann J."/>
            <person name="Amann R."/>
            <person name="Jetten M.S.M."/>
            <person name="Mascher T."/>
            <person name="Medema M.H."/>
            <person name="Devos D.P."/>
            <person name="Kaster A.-K."/>
            <person name="Ovreas L."/>
            <person name="Rohde M."/>
            <person name="Galperin M.Y."/>
            <person name="Jogler C."/>
        </authorList>
    </citation>
    <scope>NUCLEOTIDE SEQUENCE [LARGE SCALE GENOMIC DNA]</scope>
    <source>
        <strain evidence="2 3">KOR34</strain>
    </source>
</reference>
<evidence type="ECO:0000313" key="3">
    <source>
        <dbReference type="Proteomes" id="UP000316714"/>
    </source>
</evidence>
<dbReference type="OrthoDB" id="258729at2"/>
<keyword evidence="1" id="KW-0812">Transmembrane</keyword>
<gene>
    <name evidence="2" type="ORF">KOR34_18460</name>
</gene>
<organism evidence="2 3">
    <name type="scientific">Posidoniimonas corsicana</name>
    <dbReference type="NCBI Taxonomy" id="1938618"/>
    <lineage>
        <taxon>Bacteria</taxon>
        <taxon>Pseudomonadati</taxon>
        <taxon>Planctomycetota</taxon>
        <taxon>Planctomycetia</taxon>
        <taxon>Pirellulales</taxon>
        <taxon>Lacipirellulaceae</taxon>
        <taxon>Posidoniimonas</taxon>
    </lineage>
</organism>
<comment type="caution">
    <text evidence="2">The sequence shown here is derived from an EMBL/GenBank/DDBJ whole genome shotgun (WGS) entry which is preliminary data.</text>
</comment>
<feature type="transmembrane region" description="Helical" evidence="1">
    <location>
        <begin position="317"/>
        <end position="337"/>
    </location>
</feature>
<accession>A0A5C5VFM1</accession>
<keyword evidence="1" id="KW-0472">Membrane</keyword>
<keyword evidence="3" id="KW-1185">Reference proteome</keyword>
<sequence>MTPPSSNVRSRPPATTAALLLASALLLLVGCGQKDIRTEYGSRSGYGASSVNGTSVLGRMFENAGHRVRSWRLMSPSLSKADVIVYFPTESGPLSPDASAWLYDWLCYSYDEDTYQSEDKILILVGRAYDAEEMYWKQTQASAPTGLQGAYAGKLAQAPRQGLTGPAGPSKGTVDEWYDIATPGTATKVKKLTGPWARGVDASKSTIEHSKTIWPNDDLTVLLADGDGHPLVSEQAYVEDGDDWDASESNLILIENGSFLLNAPLVNHENRKLAGRLVDFIGESPKDVVFLEASPTPTISDSDPNQSPPTGLELFRVWPIGAVLAQLAALGVVFALAQFPIFGVPRRLERPALTDFSKHVGALAKLLAGTRDRAYASGLVRKYFTERK</sequence>
<dbReference type="EMBL" id="SIHJ01000001">
    <property type="protein sequence ID" value="TWT36901.1"/>
    <property type="molecule type" value="Genomic_DNA"/>
</dbReference>
<proteinExistence type="predicted"/>
<protein>
    <recommendedName>
        <fullName evidence="4">DUF4350 domain-containing protein</fullName>
    </recommendedName>
</protein>
<dbReference type="RefSeq" id="WP_146564197.1">
    <property type="nucleotide sequence ID" value="NZ_SIHJ01000001.1"/>
</dbReference>
<keyword evidence="1" id="KW-1133">Transmembrane helix</keyword>
<name>A0A5C5VFM1_9BACT</name>
<evidence type="ECO:0000313" key="2">
    <source>
        <dbReference type="EMBL" id="TWT36901.1"/>
    </source>
</evidence>
<evidence type="ECO:0000256" key="1">
    <source>
        <dbReference type="SAM" id="Phobius"/>
    </source>
</evidence>
<dbReference type="Proteomes" id="UP000316714">
    <property type="component" value="Unassembled WGS sequence"/>
</dbReference>
<evidence type="ECO:0008006" key="4">
    <source>
        <dbReference type="Google" id="ProtNLM"/>
    </source>
</evidence>